<dbReference type="InterPro" id="IPR029063">
    <property type="entry name" value="SAM-dependent_MTases_sf"/>
</dbReference>
<dbReference type="PROSITE" id="PS51687">
    <property type="entry name" value="SAM_MT_RNA_M5U"/>
    <property type="match status" value="1"/>
</dbReference>
<dbReference type="PANTHER" id="PTHR11061:SF49">
    <property type="entry name" value="23S RRNA (URACIL(1939)-C(5))-METHYLTRANSFERASE RLMD"/>
    <property type="match status" value="1"/>
</dbReference>
<reference evidence="8 9" key="1">
    <citation type="submission" date="2020-07" db="EMBL/GenBank/DDBJ databases">
        <title>Complete Genome Sequence of an acetic acid bacterium, Acetobacter aceti JCM20276.</title>
        <authorList>
            <person name="Hirose Y."/>
            <person name="Mihara H."/>
        </authorList>
    </citation>
    <scope>NUCLEOTIDE SEQUENCE [LARGE SCALE GENOMIC DNA]</scope>
    <source>
        <strain evidence="8 9">JCM20276</strain>
    </source>
</reference>
<keyword evidence="1" id="KW-0408">Iron</keyword>
<dbReference type="InterPro" id="IPR012340">
    <property type="entry name" value="NA-bd_OB-fold"/>
</dbReference>
<proteinExistence type="inferred from homology"/>
<keyword evidence="1" id="KW-0479">Metal-binding</keyword>
<dbReference type="GO" id="GO:0070475">
    <property type="term" value="P:rRNA base methylation"/>
    <property type="evidence" value="ECO:0007669"/>
    <property type="project" value="TreeGrafter"/>
</dbReference>
<dbReference type="PANTHER" id="PTHR11061">
    <property type="entry name" value="RNA M5U METHYLTRANSFERASE"/>
    <property type="match status" value="1"/>
</dbReference>
<protein>
    <submittedName>
        <fullName evidence="8">RNA methyltransferase</fullName>
    </submittedName>
</protein>
<evidence type="ECO:0000256" key="5">
    <source>
        <dbReference type="ARBA" id="ARBA00023014"/>
    </source>
</evidence>
<evidence type="ECO:0000313" key="9">
    <source>
        <dbReference type="Proteomes" id="UP000515220"/>
    </source>
</evidence>
<sequence length="458" mass="49613">MARKAEGRGRRRHHSRQAPAPAIDPTPRRYRIEALGVSGDGIGRLTDAGVQQAAPVFIPYTAPGDEVLACSTGKDRATIQEICVAAPERVTPPCSLFGTCGGCSLQHLGPEWILKWKTTEVLTGLHRAGAVDLPPAASFQTPPASRRRADLAAKRKHDGVILGLHRRGGDVVELTECSLLHPDIVRLLPALRTAMERLDLFRREADLVINLLDSGPDLLLASDAHPSTADRTKLAAFCKSHCISRLCWKEKASQENPEILVQLAPSVIAFDGVAIEPPSGAFLQASREGETAIRTAVLDALPPSTGRKAKIIELYAGCGTLTFGLSTHARVEAYEGHPGAIEALTRASAGRNITPHLRDLNKQPVEAKELSSALAVVLDPPHAGAGLQMDDILDARPGVIIYVSCNPRILYRDTERLLKAGYRIDALTIIDQFLWSAETEVVCRFSHSSKKREKTNNK</sequence>
<feature type="binding site" evidence="6">
    <location>
        <position position="379"/>
    </location>
    <ligand>
        <name>S-adenosyl-L-methionine</name>
        <dbReference type="ChEBI" id="CHEBI:59789"/>
    </ligand>
</feature>
<feature type="region of interest" description="Disordered" evidence="7">
    <location>
        <begin position="1"/>
        <end position="26"/>
    </location>
</feature>
<feature type="binding site" evidence="6">
    <location>
        <position position="284"/>
    </location>
    <ligand>
        <name>S-adenosyl-L-methionine</name>
        <dbReference type="ChEBI" id="CHEBI:59789"/>
    </ligand>
</feature>
<evidence type="ECO:0000256" key="7">
    <source>
        <dbReference type="SAM" id="MobiDB-lite"/>
    </source>
</evidence>
<keyword evidence="1" id="KW-0004">4Fe-4S</keyword>
<accession>A0A6S6PT80</accession>
<comment type="similarity">
    <text evidence="6">Belongs to the class I-like SAM-binding methyltransferase superfamily. RNA M5U methyltransferase family.</text>
</comment>
<dbReference type="Gene3D" id="3.40.50.150">
    <property type="entry name" value="Vaccinia Virus protein VP39"/>
    <property type="match status" value="1"/>
</dbReference>
<keyword evidence="4 6" id="KW-0949">S-adenosyl-L-methionine</keyword>
<dbReference type="EMBL" id="AP023326">
    <property type="protein sequence ID" value="BCI67932.1"/>
    <property type="molecule type" value="Genomic_DNA"/>
</dbReference>
<dbReference type="InterPro" id="IPR010280">
    <property type="entry name" value="U5_MeTrfase_fam"/>
</dbReference>
<feature type="binding site" evidence="6">
    <location>
        <position position="335"/>
    </location>
    <ligand>
        <name>S-adenosyl-L-methionine</name>
        <dbReference type="ChEBI" id="CHEBI:59789"/>
    </ligand>
</feature>
<feature type="active site" description="Nucleophile" evidence="6">
    <location>
        <position position="405"/>
    </location>
</feature>
<evidence type="ECO:0000313" key="8">
    <source>
        <dbReference type="EMBL" id="BCI67932.1"/>
    </source>
</evidence>
<evidence type="ECO:0000256" key="4">
    <source>
        <dbReference type="ARBA" id="ARBA00022691"/>
    </source>
</evidence>
<dbReference type="RefSeq" id="WP_099347267.1">
    <property type="nucleotide sequence ID" value="NZ_AP023326.1"/>
</dbReference>
<dbReference type="SUPFAM" id="SSF53335">
    <property type="entry name" value="S-adenosyl-L-methionine-dependent methyltransferases"/>
    <property type="match status" value="1"/>
</dbReference>
<dbReference type="Gene3D" id="2.40.50.1070">
    <property type="match status" value="1"/>
</dbReference>
<organism evidence="8 9">
    <name type="scientific">Acetobacter aceti</name>
    <dbReference type="NCBI Taxonomy" id="435"/>
    <lineage>
        <taxon>Bacteria</taxon>
        <taxon>Pseudomonadati</taxon>
        <taxon>Pseudomonadota</taxon>
        <taxon>Alphaproteobacteria</taxon>
        <taxon>Acetobacterales</taxon>
        <taxon>Acetobacteraceae</taxon>
        <taxon>Acetobacter</taxon>
        <taxon>Acetobacter subgen. Acetobacter</taxon>
    </lineage>
</organism>
<dbReference type="GO" id="GO:0051539">
    <property type="term" value="F:4 iron, 4 sulfur cluster binding"/>
    <property type="evidence" value="ECO:0007669"/>
    <property type="project" value="UniProtKB-KW"/>
</dbReference>
<dbReference type="AlphaFoldDB" id="A0A6S6PT80"/>
<feature type="binding site" evidence="6">
    <location>
        <position position="315"/>
    </location>
    <ligand>
        <name>S-adenosyl-L-methionine</name>
        <dbReference type="ChEBI" id="CHEBI:59789"/>
    </ligand>
</feature>
<keyword evidence="2 6" id="KW-0489">Methyltransferase</keyword>
<dbReference type="CDD" id="cd02440">
    <property type="entry name" value="AdoMet_MTases"/>
    <property type="match status" value="1"/>
</dbReference>
<dbReference type="Gene3D" id="2.40.50.140">
    <property type="entry name" value="Nucleic acid-binding proteins"/>
    <property type="match status" value="1"/>
</dbReference>
<evidence type="ECO:0000256" key="3">
    <source>
        <dbReference type="ARBA" id="ARBA00022679"/>
    </source>
</evidence>
<evidence type="ECO:0000256" key="1">
    <source>
        <dbReference type="ARBA" id="ARBA00022485"/>
    </source>
</evidence>
<dbReference type="GO" id="GO:0070041">
    <property type="term" value="F:rRNA (uridine-C5-)-methyltransferase activity"/>
    <property type="evidence" value="ECO:0007669"/>
    <property type="project" value="TreeGrafter"/>
</dbReference>
<name>A0A6S6PT80_ACEAC</name>
<keyword evidence="3 6" id="KW-0808">Transferase</keyword>
<evidence type="ECO:0000256" key="2">
    <source>
        <dbReference type="ARBA" id="ARBA00022603"/>
    </source>
</evidence>
<evidence type="ECO:0000256" key="6">
    <source>
        <dbReference type="PROSITE-ProRule" id="PRU01024"/>
    </source>
</evidence>
<dbReference type="Proteomes" id="UP000515220">
    <property type="component" value="Chromosome"/>
</dbReference>
<keyword evidence="5" id="KW-0411">Iron-sulfur</keyword>
<dbReference type="Pfam" id="PF05958">
    <property type="entry name" value="tRNA_U5-meth_tr"/>
    <property type="match status" value="1"/>
</dbReference>
<gene>
    <name evidence="8" type="primary">TrmA</name>
    <name evidence="8" type="ORF">AAJCM20276_25560</name>
</gene>